<dbReference type="Gene3D" id="3.30.470.20">
    <property type="entry name" value="ATP-grasp fold, B domain"/>
    <property type="match status" value="1"/>
</dbReference>
<comment type="caution">
    <text evidence="1">The sequence shown here is derived from an EMBL/GenBank/DDBJ whole genome shotgun (WGS) entry which is preliminary data.</text>
</comment>
<dbReference type="Pfam" id="PF14398">
    <property type="entry name" value="ATPgrasp_YheCD"/>
    <property type="match status" value="1"/>
</dbReference>
<protein>
    <submittedName>
        <fullName evidence="1">YheC/YheD family protein</fullName>
    </submittedName>
</protein>
<dbReference type="SUPFAM" id="SSF56059">
    <property type="entry name" value="Glutathione synthetase ATP-binding domain-like"/>
    <property type="match status" value="1"/>
</dbReference>
<name>A0ABT2WI20_9BACI</name>
<dbReference type="InterPro" id="IPR026838">
    <property type="entry name" value="YheC/D"/>
</dbReference>
<sequence length="400" mass="46649">MNLFYNNRLKVWFHSTLGKQVLFGHNKTPLPFIEKIQAKKDIFLFQVNCSENNAGPLIGFLVHQNQKSQIMVNEPYVTGLAEYLWQTKCIPVLVPVEQIGNDSIDGAIFDGKNKRWIRGHFPVPNIFYNRISKRIIEKTPKYKTALSWIKDQQIPIFNPCFLDKYETFLVLRKNDRLRNFLPKTMLIRDKSSFLAFCQQHQVVYIKPRDNYKGNGVSIVKYHDTGAVVVLKYTEKQVFQCFDEYWEMNKTDLTNGTLIAQQAIRPATINGKRFDYRVLAHLKVEKNIQKYVLTGIGIRLAASHNITTHIPRGGKILKPTALILSDDHKFEIKQMINEIGHELTKHFGLFGEFSVDIGITKNNNLKIFEVNAKPMQFDERKIEKKRYERLRHLFLKLTDFA</sequence>
<dbReference type="Proteomes" id="UP001208656">
    <property type="component" value="Unassembled WGS sequence"/>
</dbReference>
<evidence type="ECO:0000313" key="2">
    <source>
        <dbReference type="Proteomes" id="UP001208656"/>
    </source>
</evidence>
<proteinExistence type="predicted"/>
<keyword evidence="2" id="KW-1185">Reference proteome</keyword>
<gene>
    <name evidence="1" type="ORF">OEV82_12895</name>
</gene>
<dbReference type="EMBL" id="JAOUSE010000048">
    <property type="protein sequence ID" value="MCU9595339.1"/>
    <property type="molecule type" value="Genomic_DNA"/>
</dbReference>
<organism evidence="1 2">
    <name type="scientific">Pallidibacillus thermolactis</name>
    <dbReference type="NCBI Taxonomy" id="251051"/>
    <lineage>
        <taxon>Bacteria</taxon>
        <taxon>Bacillati</taxon>
        <taxon>Bacillota</taxon>
        <taxon>Bacilli</taxon>
        <taxon>Bacillales</taxon>
        <taxon>Bacillaceae</taxon>
        <taxon>Pallidibacillus</taxon>
    </lineage>
</organism>
<evidence type="ECO:0000313" key="1">
    <source>
        <dbReference type="EMBL" id="MCU9595339.1"/>
    </source>
</evidence>
<reference evidence="1 2" key="1">
    <citation type="submission" date="2022-10" db="EMBL/GenBank/DDBJ databases">
        <title>Description of Fervidibacillus gen. nov. in the family Fervidibacillaceae fam. nov. with two species, Fervidibacillus albus sp. nov., and Fervidibacillus halotolerans sp. nov., isolated from tidal flat sediments.</title>
        <authorList>
            <person name="Kwon K.K."/>
            <person name="Yang S.-H."/>
        </authorList>
    </citation>
    <scope>NUCLEOTIDE SEQUENCE [LARGE SCALE GENOMIC DNA]</scope>
    <source>
        <strain evidence="1 2">DSM 23332</strain>
    </source>
</reference>
<accession>A0ABT2WI20</accession>
<dbReference type="RefSeq" id="WP_173659899.1">
    <property type="nucleotide sequence ID" value="NZ_JAOUSE010000048.1"/>
</dbReference>